<evidence type="ECO:0000259" key="10">
    <source>
        <dbReference type="Pfam" id="PF13090"/>
    </source>
</evidence>
<dbReference type="PANTHER" id="PTHR30218">
    <property type="entry name" value="POLYPHOSPHATE KINASE"/>
    <property type="match status" value="1"/>
</dbReference>
<feature type="domain" description="Polyphosphate kinase C-terminal" evidence="11">
    <location>
        <begin position="338"/>
        <end position="504"/>
    </location>
</feature>
<dbReference type="SUPFAM" id="SSF140356">
    <property type="entry name" value="PPK N-terminal domain-like"/>
    <property type="match status" value="1"/>
</dbReference>
<dbReference type="EC" id="2.7.4.1" evidence="6 7"/>
<evidence type="ECO:0000256" key="7">
    <source>
        <dbReference type="RuleBase" id="RU003800"/>
    </source>
</evidence>
<keyword evidence="3 6" id="KW-0547">Nucleotide-binding</keyword>
<dbReference type="GO" id="GO:0016301">
    <property type="term" value="F:kinase activity"/>
    <property type="evidence" value="ECO:0007669"/>
    <property type="project" value="UniProtKB-KW"/>
</dbReference>
<dbReference type="NCBIfam" id="NF003921">
    <property type="entry name" value="PRK05443.2-2"/>
    <property type="match status" value="1"/>
</dbReference>
<evidence type="ECO:0000256" key="2">
    <source>
        <dbReference type="ARBA" id="ARBA00022679"/>
    </source>
</evidence>
<gene>
    <name evidence="6 12" type="primary">ppk</name>
    <name evidence="12" type="ORF">GETHPA_22640</name>
</gene>
<feature type="active site" description="Phosphohistidine intermediate" evidence="6">
    <location>
        <position position="443"/>
    </location>
</feature>
<dbReference type="Proteomes" id="UP001165089">
    <property type="component" value="Unassembled WGS sequence"/>
</dbReference>
<dbReference type="InterPro" id="IPR003414">
    <property type="entry name" value="PP_kinase"/>
</dbReference>
<dbReference type="PANTHER" id="PTHR30218:SF0">
    <property type="entry name" value="POLYPHOSPHATE KINASE"/>
    <property type="match status" value="1"/>
</dbReference>
<dbReference type="Pfam" id="PF02503">
    <property type="entry name" value="PP_kinase"/>
    <property type="match status" value="1"/>
</dbReference>
<proteinExistence type="inferred from homology"/>
<keyword evidence="6" id="KW-0460">Magnesium</keyword>
<evidence type="ECO:0000313" key="12">
    <source>
        <dbReference type="EMBL" id="GLH70731.1"/>
    </source>
</evidence>
<feature type="binding site" evidence="6">
    <location>
        <position position="413"/>
    </location>
    <ligand>
        <name>Mg(2+)</name>
        <dbReference type="ChEBI" id="CHEBI:18420"/>
    </ligand>
</feature>
<keyword evidence="2 6" id="KW-0808">Transferase</keyword>
<dbReference type="Gene3D" id="3.30.870.10">
    <property type="entry name" value="Endonuclease Chain A"/>
    <property type="match status" value="2"/>
</dbReference>
<evidence type="ECO:0000313" key="13">
    <source>
        <dbReference type="Proteomes" id="UP001165089"/>
    </source>
</evidence>
<feature type="binding site" evidence="6">
    <location>
        <position position="572"/>
    </location>
    <ligand>
        <name>ATP</name>
        <dbReference type="ChEBI" id="CHEBI:30616"/>
    </ligand>
</feature>
<dbReference type="NCBIfam" id="NF003917">
    <property type="entry name" value="PRK05443.1-1"/>
    <property type="match status" value="1"/>
</dbReference>
<evidence type="ECO:0000256" key="3">
    <source>
        <dbReference type="ARBA" id="ARBA00022741"/>
    </source>
</evidence>
<feature type="binding site" evidence="6">
    <location>
        <position position="476"/>
    </location>
    <ligand>
        <name>ATP</name>
        <dbReference type="ChEBI" id="CHEBI:30616"/>
    </ligand>
</feature>
<keyword evidence="5 6" id="KW-0067">ATP-binding</keyword>
<comment type="function">
    <text evidence="6 7">Catalyzes the reversible transfer of the terminal phosphate of ATP to form a long-chain polyphosphate (polyP).</text>
</comment>
<feature type="domain" description="Polyphosphate kinase C-terminal" evidence="10">
    <location>
        <begin position="511"/>
        <end position="683"/>
    </location>
</feature>
<dbReference type="InterPro" id="IPR036830">
    <property type="entry name" value="PP_kinase_middle_dom_sf"/>
</dbReference>
<keyword evidence="1 6" id="KW-0597">Phosphoprotein</keyword>
<dbReference type="NCBIfam" id="TIGR03705">
    <property type="entry name" value="poly_P_kin"/>
    <property type="match status" value="1"/>
</dbReference>
<dbReference type="CDD" id="cd09168">
    <property type="entry name" value="PLDc_PaPPK1_C2_like"/>
    <property type="match status" value="1"/>
</dbReference>
<dbReference type="Pfam" id="PF13090">
    <property type="entry name" value="PP_kinase_C"/>
    <property type="match status" value="1"/>
</dbReference>
<comment type="catalytic activity">
    <reaction evidence="6 7">
        <text>[phosphate](n) + ATP = [phosphate](n+1) + ADP</text>
        <dbReference type="Rhea" id="RHEA:19573"/>
        <dbReference type="Rhea" id="RHEA-COMP:9859"/>
        <dbReference type="Rhea" id="RHEA-COMP:14280"/>
        <dbReference type="ChEBI" id="CHEBI:16838"/>
        <dbReference type="ChEBI" id="CHEBI:30616"/>
        <dbReference type="ChEBI" id="CHEBI:456216"/>
        <dbReference type="EC" id="2.7.4.1"/>
    </reaction>
</comment>
<dbReference type="InterPro" id="IPR024953">
    <property type="entry name" value="PP_kinase_middle"/>
</dbReference>
<organism evidence="12 13">
    <name type="scientific">Geothrix rubra</name>
    <dbReference type="NCBI Taxonomy" id="2927977"/>
    <lineage>
        <taxon>Bacteria</taxon>
        <taxon>Pseudomonadati</taxon>
        <taxon>Acidobacteriota</taxon>
        <taxon>Holophagae</taxon>
        <taxon>Holophagales</taxon>
        <taxon>Holophagaceae</taxon>
        <taxon>Geothrix</taxon>
    </lineage>
</organism>
<dbReference type="SUPFAM" id="SSF143724">
    <property type="entry name" value="PHP14-like"/>
    <property type="match status" value="1"/>
</dbReference>
<dbReference type="Pfam" id="PF17941">
    <property type="entry name" value="PP_kinase_C_1"/>
    <property type="match status" value="1"/>
</dbReference>
<feature type="binding site" evidence="6">
    <location>
        <position position="383"/>
    </location>
    <ligand>
        <name>Mg(2+)</name>
        <dbReference type="ChEBI" id="CHEBI:18420"/>
    </ligand>
</feature>
<evidence type="ECO:0000259" key="11">
    <source>
        <dbReference type="Pfam" id="PF17941"/>
    </source>
</evidence>
<dbReference type="EMBL" id="BSDD01000004">
    <property type="protein sequence ID" value="GLH70731.1"/>
    <property type="molecule type" value="Genomic_DNA"/>
</dbReference>
<feature type="binding site" evidence="6">
    <location>
        <position position="49"/>
    </location>
    <ligand>
        <name>ATP</name>
        <dbReference type="ChEBI" id="CHEBI:30616"/>
    </ligand>
</feature>
<keyword evidence="13" id="KW-1185">Reference proteome</keyword>
<reference evidence="12 13" key="1">
    <citation type="journal article" date="2023" name="Antonie Van Leeuwenhoek">
        <title>Mesoterricola silvestris gen. nov., sp. nov., Mesoterricola sediminis sp. nov., Geothrix oryzae sp. nov., Geothrix edaphica sp. nov., Geothrix rubra sp. nov., and Geothrix limicola sp. nov., six novel members of Acidobacteriota isolated from soils.</title>
        <authorList>
            <person name="Itoh H."/>
            <person name="Sugisawa Y."/>
            <person name="Mise K."/>
            <person name="Xu Z."/>
            <person name="Kuniyasu M."/>
            <person name="Ushijima N."/>
            <person name="Kawano K."/>
            <person name="Kobayashi E."/>
            <person name="Shiratori Y."/>
            <person name="Masuda Y."/>
            <person name="Senoo K."/>
        </authorList>
    </citation>
    <scope>NUCLEOTIDE SEQUENCE [LARGE SCALE GENOMIC DNA]</scope>
    <source>
        <strain evidence="12 13">Red803</strain>
    </source>
</reference>
<comment type="PTM">
    <text evidence="6 7">An intermediate of this reaction is the autophosphorylated ppk in which a phosphate is covalently linked to a histidine residue through a N-P bond.</text>
</comment>
<dbReference type="Gene3D" id="3.30.1840.10">
    <property type="entry name" value="Polyphosphate kinase middle domain"/>
    <property type="match status" value="1"/>
</dbReference>
<dbReference type="HAMAP" id="MF_00347">
    <property type="entry name" value="Polyphosphate_kinase"/>
    <property type="match status" value="1"/>
</dbReference>
<comment type="caution">
    <text evidence="12">The sequence shown here is derived from an EMBL/GenBank/DDBJ whole genome shotgun (WGS) entry which is preliminary data.</text>
</comment>
<evidence type="ECO:0000259" key="9">
    <source>
        <dbReference type="Pfam" id="PF13089"/>
    </source>
</evidence>
<evidence type="ECO:0000256" key="6">
    <source>
        <dbReference type="HAMAP-Rule" id="MF_00347"/>
    </source>
</evidence>
<dbReference type="InterPro" id="IPR041108">
    <property type="entry name" value="PP_kinase_C_1"/>
</dbReference>
<evidence type="ECO:0000256" key="1">
    <source>
        <dbReference type="ARBA" id="ARBA00022553"/>
    </source>
</evidence>
<feature type="domain" description="Polyphosphate kinase N-terminal" evidence="9">
    <location>
        <begin position="12"/>
        <end position="116"/>
    </location>
</feature>
<sequence>MSHPMPRPEDLLNRELSWLDFNARVMEEAEDPSVPLLERVKFLSIVSNNWDEFFMVRVAGIWRQIDAGITQPGPDGLSPRQLLERVASKIHAYSARQHELFHAILEPQLEAEGIVILDPKDLDPAQAAFVLDHFERALLPLITPLAVDTGHPFPRLGNRVLVLVAELEPEASLLDGDLPASELSFIHVPTTLATRFLRVPSAPGTHAFVMLEDVVRHHLARLFLGYAVRSCHAIRVTRDSDQPVEEDPSEDLLKTVEESLRDRRRGAVVRLQYEKGLSAKVLDLLIEEMELSPEDLYPSSGLTAFSDLMQLYAQVDLPRLKDAPLPPLPVPQLDQAANLFDAISRNDILLHHPYQSFDDSVARFVREAADDPRVLAIKMTLYRVTQNSPVAAALERAAERGKQVAAIVELRARFDEAANIAWARRLEKVGVHVVYGLPNHKIHCKACLVVRQEREGIRRYCHLGTGNYNERTSRIYSDLGLLTARPELGEDLANLFNMLTGYTRPPRFHELLVAPQHLKKGLTARILREIDHARAGRPARMILKMNALVEPQIIQLLYEASRAGVKVDLIVRGTCCLRPGVRGLSENIRALSILDRFLEHARIYHFANDGQPETLLASADLMPRNLDHRVELAFPLADPVLAAQVVEMLELQLHDTLKGRVLGPEGDVLRRGLDDQDPPLRSQLRIYEHTLLASGVGAVTRKLPPLPPEA</sequence>
<comment type="similarity">
    <text evidence="6 7">Belongs to the polyphosphate kinase 1 (PPK1) family.</text>
</comment>
<feature type="binding site" evidence="6">
    <location>
        <position position="600"/>
    </location>
    <ligand>
        <name>ATP</name>
        <dbReference type="ChEBI" id="CHEBI:30616"/>
    </ligand>
</feature>
<dbReference type="InterPro" id="IPR036832">
    <property type="entry name" value="PPK_N_dom_sf"/>
</dbReference>
<keyword evidence="6" id="KW-0479">Metal-binding</keyword>
<dbReference type="Gene3D" id="1.20.58.310">
    <property type="entry name" value="Polyphosphate kinase N-terminal domain"/>
    <property type="match status" value="1"/>
</dbReference>
<feature type="domain" description="Polyphosphate kinase middle" evidence="8">
    <location>
        <begin position="126"/>
        <end position="311"/>
    </location>
</feature>
<dbReference type="Pfam" id="PF13089">
    <property type="entry name" value="PP_kinase_N"/>
    <property type="match status" value="1"/>
</dbReference>
<evidence type="ECO:0000256" key="4">
    <source>
        <dbReference type="ARBA" id="ARBA00022777"/>
    </source>
</evidence>
<protein>
    <recommendedName>
        <fullName evidence="6 7">Polyphosphate kinase</fullName>
        <ecNumber evidence="6 7">2.7.4.1</ecNumber>
    </recommendedName>
    <alternativeName>
        <fullName evidence="6">ATP-polyphosphate phosphotransferase</fullName>
    </alternativeName>
    <alternativeName>
        <fullName evidence="6">Polyphosphoric acid kinase</fullName>
    </alternativeName>
</protein>
<evidence type="ECO:0000259" key="8">
    <source>
        <dbReference type="Pfam" id="PF02503"/>
    </source>
</evidence>
<dbReference type="CDD" id="cd09165">
    <property type="entry name" value="PLDc_PaPPK1_C1_like"/>
    <property type="match status" value="1"/>
</dbReference>
<accession>A0ABQ5Q8I9</accession>
<dbReference type="SUPFAM" id="SSF56024">
    <property type="entry name" value="Phospholipase D/nuclease"/>
    <property type="match status" value="2"/>
</dbReference>
<dbReference type="InterPro" id="IPR025198">
    <property type="entry name" value="PPK_N_dom"/>
</dbReference>
<dbReference type="PIRSF" id="PIRSF015589">
    <property type="entry name" value="PP_kinase"/>
    <property type="match status" value="1"/>
</dbReference>
<name>A0ABQ5Q8I9_9BACT</name>
<evidence type="ECO:0000256" key="5">
    <source>
        <dbReference type="ARBA" id="ARBA00022840"/>
    </source>
</evidence>
<keyword evidence="4 6" id="KW-0418">Kinase</keyword>
<dbReference type="InterPro" id="IPR025200">
    <property type="entry name" value="PPK_C_dom2"/>
</dbReference>
<comment type="cofactor">
    <cofactor evidence="6">
        <name>Mg(2+)</name>
        <dbReference type="ChEBI" id="CHEBI:18420"/>
    </cofactor>
</comment>
<dbReference type="NCBIfam" id="NF003918">
    <property type="entry name" value="PRK05443.1-2"/>
    <property type="match status" value="1"/>
</dbReference>